<name>A0A7Z0RT87_9GAMM</name>
<organism evidence="4 5">
    <name type="scientific">Vreelandella salicampi</name>
    <dbReference type="NCBI Taxonomy" id="1449798"/>
    <lineage>
        <taxon>Bacteria</taxon>
        <taxon>Pseudomonadati</taxon>
        <taxon>Pseudomonadota</taxon>
        <taxon>Gammaproteobacteria</taxon>
        <taxon>Oceanospirillales</taxon>
        <taxon>Halomonadaceae</taxon>
        <taxon>Vreelandella</taxon>
    </lineage>
</organism>
<evidence type="ECO:0000256" key="1">
    <source>
        <dbReference type="SAM" id="Coils"/>
    </source>
</evidence>
<accession>A0A7Z0RT87</accession>
<keyword evidence="3" id="KW-0472">Membrane</keyword>
<gene>
    <name evidence="4" type="ORF">HZS81_01210</name>
</gene>
<protein>
    <submittedName>
        <fullName evidence="4">Cobyrinic acid a,c-diamide synthase</fullName>
    </submittedName>
</protein>
<feature type="coiled-coil region" evidence="1">
    <location>
        <begin position="240"/>
        <end position="270"/>
    </location>
</feature>
<feature type="transmembrane region" description="Helical" evidence="3">
    <location>
        <begin position="12"/>
        <end position="30"/>
    </location>
</feature>
<feature type="compositionally biased region" description="Basic and acidic residues" evidence="2">
    <location>
        <begin position="103"/>
        <end position="122"/>
    </location>
</feature>
<sequence>MLGFLQGLSYGLFMTCLPWLLVGLYNPALALPGATPGRLQVIARYCLVIPFISMLMWLTSLWGGFSPSLLGWLAGIVAIPVALPVERTLRGWLARRRERRQNAQRDAEARKRRAQEERRAHEAGVSVLDPARPPEGADELVLAMCHAKQNLLDAHRPDLAILADRLYSRHRHVMDVLSGRFHTGELAFERSRGLVTQVCFGAVDTLTTMASQARGVVSVDGNYVRDRLAREGKRLSGEERAALKRRLDLLAETENRLNELAARIESALTVLDDTAVSMARIETARPQASVTTEKALEDLRRFVEGADRYARKD</sequence>
<feature type="transmembrane region" description="Helical" evidence="3">
    <location>
        <begin position="69"/>
        <end position="89"/>
    </location>
</feature>
<proteinExistence type="predicted"/>
<keyword evidence="3" id="KW-0812">Transmembrane</keyword>
<feature type="region of interest" description="Disordered" evidence="2">
    <location>
        <begin position="103"/>
        <end position="132"/>
    </location>
</feature>
<evidence type="ECO:0000256" key="3">
    <source>
        <dbReference type="SAM" id="Phobius"/>
    </source>
</evidence>
<feature type="transmembrane region" description="Helical" evidence="3">
    <location>
        <begin position="42"/>
        <end position="63"/>
    </location>
</feature>
<dbReference type="Proteomes" id="UP000586119">
    <property type="component" value="Unassembled WGS sequence"/>
</dbReference>
<keyword evidence="1" id="KW-0175">Coiled coil</keyword>
<evidence type="ECO:0000313" key="5">
    <source>
        <dbReference type="Proteomes" id="UP000586119"/>
    </source>
</evidence>
<dbReference type="AlphaFoldDB" id="A0A7Z0RT87"/>
<dbReference type="EMBL" id="JACCDF010000001">
    <property type="protein sequence ID" value="NYS59391.1"/>
    <property type="molecule type" value="Genomic_DNA"/>
</dbReference>
<keyword evidence="5" id="KW-1185">Reference proteome</keyword>
<evidence type="ECO:0000313" key="4">
    <source>
        <dbReference type="EMBL" id="NYS59391.1"/>
    </source>
</evidence>
<dbReference type="PROSITE" id="PS50096">
    <property type="entry name" value="IQ"/>
    <property type="match status" value="1"/>
</dbReference>
<reference evidence="4 5" key="1">
    <citation type="journal article" date="2015" name="Int. J. Syst. Evol. Microbiol.">
        <title>Halomonas salicampi sp. nov., a halotolerant and alkalitolerant bacterium isolated from a saltern soil.</title>
        <authorList>
            <person name="Lee J.C."/>
            <person name="Kim Y.S."/>
            <person name="Yun B.S."/>
            <person name="Whang K.S."/>
        </authorList>
    </citation>
    <scope>NUCLEOTIDE SEQUENCE [LARGE SCALE GENOMIC DNA]</scope>
    <source>
        <strain evidence="4 5">BH103</strain>
    </source>
</reference>
<comment type="caution">
    <text evidence="4">The sequence shown here is derived from an EMBL/GenBank/DDBJ whole genome shotgun (WGS) entry which is preliminary data.</text>
</comment>
<dbReference type="RefSeq" id="WP_179928727.1">
    <property type="nucleotide sequence ID" value="NZ_JACCDF010000001.1"/>
</dbReference>
<keyword evidence="3" id="KW-1133">Transmembrane helix</keyword>
<evidence type="ECO:0000256" key="2">
    <source>
        <dbReference type="SAM" id="MobiDB-lite"/>
    </source>
</evidence>